<comment type="caution">
    <text evidence="2">The sequence shown here is derived from an EMBL/GenBank/DDBJ whole genome shotgun (WGS) entry which is preliminary data.</text>
</comment>
<keyword evidence="3" id="KW-1185">Reference proteome</keyword>
<reference evidence="2 3" key="1">
    <citation type="submission" date="2024-05" db="EMBL/GenBank/DDBJ databases">
        <title>De novo assembly of an allotetraploid wild potato.</title>
        <authorList>
            <person name="Hosaka A.J."/>
        </authorList>
    </citation>
    <scope>NUCLEOTIDE SEQUENCE [LARGE SCALE GENOMIC DNA]</scope>
    <source>
        <tissue evidence="2">Young leaves</tissue>
    </source>
</reference>
<evidence type="ECO:0000256" key="1">
    <source>
        <dbReference type="SAM" id="MobiDB-lite"/>
    </source>
</evidence>
<feature type="region of interest" description="Disordered" evidence="1">
    <location>
        <begin position="81"/>
        <end position="104"/>
    </location>
</feature>
<feature type="compositionally biased region" description="Low complexity" evidence="1">
    <location>
        <begin position="94"/>
        <end position="104"/>
    </location>
</feature>
<accession>A0ABD2S7T7</accession>
<organism evidence="2 3">
    <name type="scientific">Solanum stoloniferum</name>
    <dbReference type="NCBI Taxonomy" id="62892"/>
    <lineage>
        <taxon>Eukaryota</taxon>
        <taxon>Viridiplantae</taxon>
        <taxon>Streptophyta</taxon>
        <taxon>Embryophyta</taxon>
        <taxon>Tracheophyta</taxon>
        <taxon>Spermatophyta</taxon>
        <taxon>Magnoliopsida</taxon>
        <taxon>eudicotyledons</taxon>
        <taxon>Gunneridae</taxon>
        <taxon>Pentapetalae</taxon>
        <taxon>asterids</taxon>
        <taxon>lamiids</taxon>
        <taxon>Solanales</taxon>
        <taxon>Solanaceae</taxon>
        <taxon>Solanoideae</taxon>
        <taxon>Solaneae</taxon>
        <taxon>Solanum</taxon>
    </lineage>
</organism>
<dbReference type="EMBL" id="JBJKTR010000016">
    <property type="protein sequence ID" value="KAL3339682.1"/>
    <property type="molecule type" value="Genomic_DNA"/>
</dbReference>
<dbReference type="Proteomes" id="UP001627284">
    <property type="component" value="Unassembled WGS sequence"/>
</dbReference>
<gene>
    <name evidence="2" type="ORF">AABB24_028339</name>
</gene>
<dbReference type="AlphaFoldDB" id="A0ABD2S7T7"/>
<proteinExistence type="predicted"/>
<feature type="non-terminal residue" evidence="2">
    <location>
        <position position="1"/>
    </location>
</feature>
<protein>
    <submittedName>
        <fullName evidence="2">Uncharacterized protein</fullName>
    </submittedName>
</protein>
<evidence type="ECO:0000313" key="2">
    <source>
        <dbReference type="EMBL" id="KAL3339682.1"/>
    </source>
</evidence>
<sequence length="104" mass="11747">QQYHTKYNIQYSIHIATRNDPTPILFVLLLPVRTRNSNSKRSPENPSRNGAANAEIAVQFLTRPHPCYAFSSSRNNSKISEQIALKSTSKSRPRSQQLSPSSIH</sequence>
<name>A0ABD2S7T7_9SOLN</name>
<evidence type="ECO:0000313" key="3">
    <source>
        <dbReference type="Proteomes" id="UP001627284"/>
    </source>
</evidence>